<proteinExistence type="predicted"/>
<dbReference type="Pfam" id="PF12969">
    <property type="entry name" value="DUF3857"/>
    <property type="match status" value="1"/>
</dbReference>
<protein>
    <submittedName>
        <fullName evidence="4">Uncharacterized protein</fullName>
    </submittedName>
</protein>
<feature type="signal peptide" evidence="1">
    <location>
        <begin position="1"/>
        <end position="19"/>
    </location>
</feature>
<keyword evidence="1" id="KW-0732">Signal</keyword>
<dbReference type="Proteomes" id="UP000184432">
    <property type="component" value="Unassembled WGS sequence"/>
</dbReference>
<dbReference type="Gene3D" id="2.60.120.1130">
    <property type="match status" value="1"/>
</dbReference>
<evidence type="ECO:0000259" key="3">
    <source>
        <dbReference type="Pfam" id="PF12969"/>
    </source>
</evidence>
<reference evidence="5" key="1">
    <citation type="submission" date="2016-11" db="EMBL/GenBank/DDBJ databases">
        <authorList>
            <person name="Varghese N."/>
            <person name="Submissions S."/>
        </authorList>
    </citation>
    <scope>NUCLEOTIDE SEQUENCE [LARGE SCALE GENOMIC DNA]</scope>
    <source>
        <strain evidence="5">DSM 22623</strain>
    </source>
</reference>
<evidence type="ECO:0000313" key="4">
    <source>
        <dbReference type="EMBL" id="SHJ04685.1"/>
    </source>
</evidence>
<accession>A0A1M6G3X0</accession>
<evidence type="ECO:0000259" key="2">
    <source>
        <dbReference type="Pfam" id="PF01841"/>
    </source>
</evidence>
<feature type="domain" description="Transglutaminase-like" evidence="2">
    <location>
        <begin position="307"/>
        <end position="377"/>
    </location>
</feature>
<dbReference type="Gene3D" id="3.10.620.30">
    <property type="match status" value="1"/>
</dbReference>
<feature type="domain" description="DUF3857" evidence="3">
    <location>
        <begin position="71"/>
        <end position="197"/>
    </location>
</feature>
<dbReference type="STRING" id="570521.SAMN04488508_10561"/>
<keyword evidence="5" id="KW-1185">Reference proteome</keyword>
<dbReference type="Gene3D" id="2.60.40.3140">
    <property type="match status" value="1"/>
</dbReference>
<feature type="chain" id="PRO_5013223347" evidence="1">
    <location>
        <begin position="20"/>
        <end position="654"/>
    </location>
</feature>
<sequence>MIKRFLLITLNLFTLFLSAQNTYNSTNLVVSEADLENNSYPKDSTANALYLYEKGYSRIENGNNYNLLTDYEAKIKILNSQGFDKATIKIFLYNNKGRRETYRDLVAYTYNLENGKVVKTKLEKENVYEEKYDEHYSIIKFTFPDVKPGSVLTYKYQQESPFIFKFNGWDFQDDIPKIYSEYITDLPGNYLYNIKLVGPLKLHSKDESLIKQCLEVAYGGHSDCSRNVYVMKDIPAFIEEEYMTAKENYFSRIDFELREYKGFDGVNKKFSETWEDVDNKIKKEVSIGVQLKKVNLTKNILPLEIQSLPNNIDKAKAIYRYIAKHYTWNKKNRIFTDGDIKKVISTKVGNVSSINILLHNALKQQGFDVLPVLMSTRDNGYVTKLYPVITDFNYLIVHLSLENNSYLLDATEKTLNFGEVPFRCLNQYGRLLDFKNGSSWINIEPRLRSSHYYKEDITLNDDLMIRGKVTHAFQGYPAYYKRKKMYANTSQNLGETIKQQYPDRIITNATIKNQENTEKSYLEEFHYNSPTEQIENIIYIRPFSEAFFSENPFTLNERTFPVDFGFKDSYTYLVSINIDEDHEFIDTPKNQGFALPNKLATVTVNYQNNGKKLLINHRINFNAPYYPIEYYPALKEIFNLIVDIERDTVISIKK</sequence>
<dbReference type="OrthoDB" id="98874at2"/>
<dbReference type="RefSeq" id="WP_073316274.1">
    <property type="nucleotide sequence ID" value="NZ_FQYP01000005.1"/>
</dbReference>
<organism evidence="4 5">
    <name type="scientific">Aquimarina spongiae</name>
    <dbReference type="NCBI Taxonomy" id="570521"/>
    <lineage>
        <taxon>Bacteria</taxon>
        <taxon>Pseudomonadati</taxon>
        <taxon>Bacteroidota</taxon>
        <taxon>Flavobacteriia</taxon>
        <taxon>Flavobacteriales</taxon>
        <taxon>Flavobacteriaceae</taxon>
        <taxon>Aquimarina</taxon>
    </lineage>
</organism>
<dbReference type="AlphaFoldDB" id="A0A1M6G3X0"/>
<evidence type="ECO:0000313" key="5">
    <source>
        <dbReference type="Proteomes" id="UP000184432"/>
    </source>
</evidence>
<dbReference type="InterPro" id="IPR024618">
    <property type="entry name" value="DUF3857"/>
</dbReference>
<dbReference type="InterPro" id="IPR002931">
    <property type="entry name" value="Transglutaminase-like"/>
</dbReference>
<gene>
    <name evidence="4" type="ORF">SAMN04488508_10561</name>
</gene>
<evidence type="ECO:0000256" key="1">
    <source>
        <dbReference type="SAM" id="SignalP"/>
    </source>
</evidence>
<dbReference type="Pfam" id="PF01841">
    <property type="entry name" value="Transglut_core"/>
    <property type="match status" value="1"/>
</dbReference>
<name>A0A1M6G3X0_9FLAO</name>
<dbReference type="EMBL" id="FQYP01000005">
    <property type="protein sequence ID" value="SHJ04685.1"/>
    <property type="molecule type" value="Genomic_DNA"/>
</dbReference>